<dbReference type="GO" id="GO:0042802">
    <property type="term" value="F:identical protein binding"/>
    <property type="evidence" value="ECO:0007669"/>
    <property type="project" value="UniProtKB-ARBA"/>
</dbReference>
<keyword evidence="5" id="KW-0547">Nucleotide-binding</keyword>
<dbReference type="Proteomes" id="UP000319576">
    <property type="component" value="Chromosome"/>
</dbReference>
<dbReference type="GO" id="GO:0005524">
    <property type="term" value="F:ATP binding"/>
    <property type="evidence" value="ECO:0007669"/>
    <property type="project" value="UniProtKB-KW"/>
</dbReference>
<dbReference type="SMART" id="SM00388">
    <property type="entry name" value="HisKA"/>
    <property type="match status" value="1"/>
</dbReference>
<reference evidence="11 12" key="1">
    <citation type="submission" date="2019-02" db="EMBL/GenBank/DDBJ databases">
        <title>Deep-cultivation of Planctomycetes and their phenomic and genomic characterization uncovers novel biology.</title>
        <authorList>
            <person name="Wiegand S."/>
            <person name="Jogler M."/>
            <person name="Boedeker C."/>
            <person name="Pinto D."/>
            <person name="Vollmers J."/>
            <person name="Rivas-Marin E."/>
            <person name="Kohn T."/>
            <person name="Peeters S.H."/>
            <person name="Heuer A."/>
            <person name="Rast P."/>
            <person name="Oberbeckmann S."/>
            <person name="Bunk B."/>
            <person name="Jeske O."/>
            <person name="Meyerdierks A."/>
            <person name="Storesund J.E."/>
            <person name="Kallscheuer N."/>
            <person name="Luecker S."/>
            <person name="Lage O.M."/>
            <person name="Pohl T."/>
            <person name="Merkel B.J."/>
            <person name="Hornburger P."/>
            <person name="Mueller R.-W."/>
            <person name="Bruemmer F."/>
            <person name="Labrenz M."/>
            <person name="Spormann A.M."/>
            <person name="Op den Camp H."/>
            <person name="Overmann J."/>
            <person name="Amann R."/>
            <person name="Jetten M.S.M."/>
            <person name="Mascher T."/>
            <person name="Medema M.H."/>
            <person name="Devos D.P."/>
            <person name="Kaster A.-K."/>
            <person name="Ovreas L."/>
            <person name="Rohde M."/>
            <person name="Galperin M.Y."/>
            <person name="Jogler C."/>
        </authorList>
    </citation>
    <scope>NUCLEOTIDE SEQUENCE [LARGE SCALE GENOMIC DNA]</scope>
    <source>
        <strain evidence="11 12">ETA_A1</strain>
    </source>
</reference>
<proteinExistence type="predicted"/>
<evidence type="ECO:0000256" key="8">
    <source>
        <dbReference type="ARBA" id="ARBA00023012"/>
    </source>
</evidence>
<feature type="domain" description="Histidine kinase" evidence="10">
    <location>
        <begin position="137"/>
        <end position="350"/>
    </location>
</feature>
<dbReference type="InterPro" id="IPR005467">
    <property type="entry name" value="His_kinase_dom"/>
</dbReference>
<evidence type="ECO:0000256" key="5">
    <source>
        <dbReference type="ARBA" id="ARBA00022741"/>
    </source>
</evidence>
<dbReference type="PANTHER" id="PTHR43065:SF42">
    <property type="entry name" value="TWO-COMPONENT SENSOR PPRA"/>
    <property type="match status" value="1"/>
</dbReference>
<evidence type="ECO:0000256" key="6">
    <source>
        <dbReference type="ARBA" id="ARBA00022777"/>
    </source>
</evidence>
<dbReference type="PRINTS" id="PR00344">
    <property type="entry name" value="BCTRLSENSOR"/>
</dbReference>
<evidence type="ECO:0000313" key="12">
    <source>
        <dbReference type="Proteomes" id="UP000319576"/>
    </source>
</evidence>
<dbReference type="SUPFAM" id="SSF55874">
    <property type="entry name" value="ATPase domain of HSP90 chaperone/DNA topoisomerase II/histidine kinase"/>
    <property type="match status" value="1"/>
</dbReference>
<evidence type="ECO:0000313" key="11">
    <source>
        <dbReference type="EMBL" id="QDU21516.1"/>
    </source>
</evidence>
<dbReference type="PANTHER" id="PTHR43065">
    <property type="entry name" value="SENSOR HISTIDINE KINASE"/>
    <property type="match status" value="1"/>
</dbReference>
<dbReference type="Gene3D" id="3.30.565.10">
    <property type="entry name" value="Histidine kinase-like ATPase, C-terminal domain"/>
    <property type="match status" value="1"/>
</dbReference>
<keyword evidence="9" id="KW-0812">Transmembrane</keyword>
<dbReference type="OrthoDB" id="7568856at2"/>
<dbReference type="InterPro" id="IPR036890">
    <property type="entry name" value="HATPase_C_sf"/>
</dbReference>
<keyword evidence="9" id="KW-1133">Transmembrane helix</keyword>
<evidence type="ECO:0000256" key="7">
    <source>
        <dbReference type="ARBA" id="ARBA00022840"/>
    </source>
</evidence>
<dbReference type="EC" id="2.7.13.3" evidence="2"/>
<evidence type="ECO:0000256" key="4">
    <source>
        <dbReference type="ARBA" id="ARBA00022679"/>
    </source>
</evidence>
<dbReference type="SUPFAM" id="SSF47384">
    <property type="entry name" value="Homodimeric domain of signal transducing histidine kinase"/>
    <property type="match status" value="1"/>
</dbReference>
<dbReference type="Gene3D" id="1.10.287.130">
    <property type="match status" value="1"/>
</dbReference>
<protein>
    <recommendedName>
        <fullName evidence="2">histidine kinase</fullName>
        <ecNumber evidence="2">2.7.13.3</ecNumber>
    </recommendedName>
</protein>
<evidence type="ECO:0000259" key="10">
    <source>
        <dbReference type="PROSITE" id="PS50109"/>
    </source>
</evidence>
<evidence type="ECO:0000256" key="1">
    <source>
        <dbReference type="ARBA" id="ARBA00000085"/>
    </source>
</evidence>
<dbReference type="Pfam" id="PF02518">
    <property type="entry name" value="HATPase_c"/>
    <property type="match status" value="1"/>
</dbReference>
<dbReference type="EMBL" id="CP036273">
    <property type="protein sequence ID" value="QDU21516.1"/>
    <property type="molecule type" value="Genomic_DNA"/>
</dbReference>
<keyword evidence="8" id="KW-0902">Two-component regulatory system</keyword>
<dbReference type="SMART" id="SM00387">
    <property type="entry name" value="HATPase_c"/>
    <property type="match status" value="1"/>
</dbReference>
<gene>
    <name evidence="11" type="primary">fixL_1</name>
    <name evidence="11" type="ORF">ETAA1_34830</name>
</gene>
<accession>A0A517XVJ8</accession>
<dbReference type="InterPro" id="IPR036097">
    <property type="entry name" value="HisK_dim/P_sf"/>
</dbReference>
<comment type="catalytic activity">
    <reaction evidence="1">
        <text>ATP + protein L-histidine = ADP + protein N-phospho-L-histidine.</text>
        <dbReference type="EC" id="2.7.13.3"/>
    </reaction>
</comment>
<dbReference type="InterPro" id="IPR004358">
    <property type="entry name" value="Sig_transdc_His_kin-like_C"/>
</dbReference>
<sequence>MPAAPRVAALALGLVLAVFITDLNLPLGVAAAVPYTFAVLLALRVPVPWFAPAIAALCGVLTVAKLHLHPERGTTEYWKVLVNRALALFSIGMTLFLGVLRRRAEDARRRAEEETREHLAALAHLDRLHSAGQLATGLAHEVNQPLAAIGLQAEVAVRLAAETAHGPALAACLEEIAAQSHRAGEIVNSLRRMTARGHPAPAALDVNEVVVGAVRVVEWEARRAGAAVSVQLKEPLPPVWGDRVQLEQVVFNLLMNAVQAVTEQAGPRDVRVETGAAADVVIVTVRDNGPGLGDDDPDRVFERFYTTKPGGMGVGLSISRAVVEGHGGKLWAANDPAGGAVFSFHLPADQRN</sequence>
<dbReference type="Pfam" id="PF00512">
    <property type="entry name" value="HisKA"/>
    <property type="match status" value="1"/>
</dbReference>
<dbReference type="CDD" id="cd00082">
    <property type="entry name" value="HisKA"/>
    <property type="match status" value="1"/>
</dbReference>
<dbReference type="PROSITE" id="PS50109">
    <property type="entry name" value="HIS_KIN"/>
    <property type="match status" value="1"/>
</dbReference>
<organism evidence="11 12">
    <name type="scientific">Urbifossiella limnaea</name>
    <dbReference type="NCBI Taxonomy" id="2528023"/>
    <lineage>
        <taxon>Bacteria</taxon>
        <taxon>Pseudomonadati</taxon>
        <taxon>Planctomycetota</taxon>
        <taxon>Planctomycetia</taxon>
        <taxon>Gemmatales</taxon>
        <taxon>Gemmataceae</taxon>
        <taxon>Urbifossiella</taxon>
    </lineage>
</organism>
<feature type="transmembrane region" description="Helical" evidence="9">
    <location>
        <begin position="47"/>
        <end position="68"/>
    </location>
</feature>
<dbReference type="InterPro" id="IPR003661">
    <property type="entry name" value="HisK_dim/P_dom"/>
</dbReference>
<dbReference type="KEGG" id="uli:ETAA1_34830"/>
<dbReference type="GO" id="GO:0000155">
    <property type="term" value="F:phosphorelay sensor kinase activity"/>
    <property type="evidence" value="ECO:0007669"/>
    <property type="project" value="InterPro"/>
</dbReference>
<keyword evidence="12" id="KW-1185">Reference proteome</keyword>
<name>A0A517XVJ8_9BACT</name>
<dbReference type="RefSeq" id="WP_145240529.1">
    <property type="nucleotide sequence ID" value="NZ_CP036273.1"/>
</dbReference>
<dbReference type="InterPro" id="IPR003594">
    <property type="entry name" value="HATPase_dom"/>
</dbReference>
<feature type="transmembrane region" description="Helical" evidence="9">
    <location>
        <begin position="80"/>
        <end position="100"/>
    </location>
</feature>
<keyword evidence="9" id="KW-0472">Membrane</keyword>
<evidence type="ECO:0000256" key="3">
    <source>
        <dbReference type="ARBA" id="ARBA00022553"/>
    </source>
</evidence>
<evidence type="ECO:0000256" key="2">
    <source>
        <dbReference type="ARBA" id="ARBA00012438"/>
    </source>
</evidence>
<keyword evidence="4 11" id="KW-0808">Transferase</keyword>
<keyword evidence="7" id="KW-0067">ATP-binding</keyword>
<keyword evidence="6" id="KW-0418">Kinase</keyword>
<keyword evidence="3" id="KW-0597">Phosphoprotein</keyword>
<evidence type="ECO:0000256" key="9">
    <source>
        <dbReference type="SAM" id="Phobius"/>
    </source>
</evidence>
<dbReference type="FunFam" id="3.30.565.10:FF:000042">
    <property type="entry name" value="Two-component sensor histidine kinase KdpD"/>
    <property type="match status" value="1"/>
</dbReference>
<dbReference type="AlphaFoldDB" id="A0A517XVJ8"/>